<evidence type="ECO:0000256" key="2">
    <source>
        <dbReference type="SAM" id="MobiDB-lite"/>
    </source>
</evidence>
<organism evidence="3 4">
    <name type="scientific">Sphaerosporella brunnea</name>
    <dbReference type="NCBI Taxonomy" id="1250544"/>
    <lineage>
        <taxon>Eukaryota</taxon>
        <taxon>Fungi</taxon>
        <taxon>Dikarya</taxon>
        <taxon>Ascomycota</taxon>
        <taxon>Pezizomycotina</taxon>
        <taxon>Pezizomycetes</taxon>
        <taxon>Pezizales</taxon>
        <taxon>Pyronemataceae</taxon>
        <taxon>Sphaerosporella</taxon>
    </lineage>
</organism>
<evidence type="ECO:0000313" key="3">
    <source>
        <dbReference type="EMBL" id="KAA8894576.1"/>
    </source>
</evidence>
<feature type="region of interest" description="Disordered" evidence="2">
    <location>
        <begin position="1"/>
        <end position="32"/>
    </location>
</feature>
<comment type="caution">
    <text evidence="3">The sequence shown here is derived from an EMBL/GenBank/DDBJ whole genome shotgun (WGS) entry which is preliminary data.</text>
</comment>
<accession>A0A5J5EI31</accession>
<keyword evidence="1" id="KW-0175">Coiled coil</keyword>
<feature type="coiled-coil region" evidence="1">
    <location>
        <begin position="230"/>
        <end position="278"/>
    </location>
</feature>
<evidence type="ECO:0000256" key="1">
    <source>
        <dbReference type="SAM" id="Coils"/>
    </source>
</evidence>
<name>A0A5J5EI31_9PEZI</name>
<protein>
    <submittedName>
        <fullName evidence="3">Uncharacterized protein</fullName>
    </submittedName>
</protein>
<proteinExistence type="predicted"/>
<dbReference type="Proteomes" id="UP000326924">
    <property type="component" value="Unassembled WGS sequence"/>
</dbReference>
<dbReference type="AlphaFoldDB" id="A0A5J5EI31"/>
<gene>
    <name evidence="3" type="ORF">FN846DRAFT_402961</name>
</gene>
<feature type="region of interest" description="Disordered" evidence="2">
    <location>
        <begin position="145"/>
        <end position="167"/>
    </location>
</feature>
<feature type="compositionally biased region" description="Polar residues" evidence="2">
    <location>
        <begin position="16"/>
        <end position="27"/>
    </location>
</feature>
<dbReference type="InParanoid" id="A0A5J5EI31"/>
<dbReference type="EMBL" id="VXIS01000329">
    <property type="protein sequence ID" value="KAA8894576.1"/>
    <property type="molecule type" value="Genomic_DNA"/>
</dbReference>
<reference evidence="3 4" key="1">
    <citation type="submission" date="2019-09" db="EMBL/GenBank/DDBJ databases">
        <title>Draft genome of the ectomycorrhizal ascomycete Sphaerosporella brunnea.</title>
        <authorList>
            <consortium name="DOE Joint Genome Institute"/>
            <person name="Benucci G.M."/>
            <person name="Marozzi G."/>
            <person name="Antonielli L."/>
            <person name="Sanchez S."/>
            <person name="Marco P."/>
            <person name="Wang X."/>
            <person name="Falini L.B."/>
            <person name="Barry K."/>
            <person name="Haridas S."/>
            <person name="Lipzen A."/>
            <person name="Labutti K."/>
            <person name="Grigoriev I.V."/>
            <person name="Murat C."/>
            <person name="Martin F."/>
            <person name="Albertini E."/>
            <person name="Donnini D."/>
            <person name="Bonito G."/>
        </authorList>
    </citation>
    <scope>NUCLEOTIDE SEQUENCE [LARGE SCALE GENOMIC DNA]</scope>
    <source>
        <strain evidence="3 4">Sb_GMNB300</strain>
    </source>
</reference>
<keyword evidence="4" id="KW-1185">Reference proteome</keyword>
<sequence length="287" mass="32232">MTNQPPKQENDARASGKTNSDSDSPTTPRLGGWMDVTAACGFRGGFHPASVRQPVSAFGGNAHPRLVRRTRFAFFPSARRLPTRARTRDAIGWPPFGVYKGRDTALRLRRDGGAAEGSARRWNATLTIARARHRQGVERNHFPPPFLLLSMRAPPQSSDKIRNRDETPDCGLLRRAREESAMTAAQENPDRERSCQDSPLDALHRKVDTVIALLATGRPEGLPPPLPDDAKRLVEKVEALRQESEYLRAELDVSRRERAEMREELEASRKRCAEMAAEIKILWQVSR</sequence>
<evidence type="ECO:0000313" key="4">
    <source>
        <dbReference type="Proteomes" id="UP000326924"/>
    </source>
</evidence>